<dbReference type="Gene3D" id="3.90.79.10">
    <property type="entry name" value="Nucleoside Triphosphate Pyrophosphohydrolase"/>
    <property type="match status" value="1"/>
</dbReference>
<dbReference type="STRING" id="1371.GCA_900166605_02583"/>
<proteinExistence type="predicted"/>
<comment type="caution">
    <text evidence="4">The sequence shown here is derived from an EMBL/GenBank/DDBJ whole genome shotgun (WGS) entry which is preliminary data.</text>
</comment>
<dbReference type="PROSITE" id="PS51462">
    <property type="entry name" value="NUDIX"/>
    <property type="match status" value="1"/>
</dbReference>
<reference evidence="4 5" key="1">
    <citation type="submission" date="2019-07" db="EMBL/GenBank/DDBJ databases">
        <title>Whole genome shotgun sequence of Marinococcus halophilus NBRC 102359.</title>
        <authorList>
            <person name="Hosoyama A."/>
            <person name="Uohara A."/>
            <person name="Ohji S."/>
            <person name="Ichikawa N."/>
        </authorList>
    </citation>
    <scope>NUCLEOTIDE SEQUENCE [LARGE SCALE GENOMIC DNA]</scope>
    <source>
        <strain evidence="4 5">NBRC 102359</strain>
    </source>
</reference>
<dbReference type="CDD" id="cd03424">
    <property type="entry name" value="NUDIX_ADPRase_Nudt5_UGPPase_Nudt14"/>
    <property type="match status" value="1"/>
</dbReference>
<evidence type="ECO:0000259" key="3">
    <source>
        <dbReference type="PROSITE" id="PS51462"/>
    </source>
</evidence>
<dbReference type="AlphaFoldDB" id="A0A510Y4D3"/>
<evidence type="ECO:0000256" key="1">
    <source>
        <dbReference type="ARBA" id="ARBA00001946"/>
    </source>
</evidence>
<dbReference type="SUPFAM" id="SSF55811">
    <property type="entry name" value="Nudix"/>
    <property type="match status" value="1"/>
</dbReference>
<evidence type="ECO:0000313" key="4">
    <source>
        <dbReference type="EMBL" id="GEK58174.1"/>
    </source>
</evidence>
<dbReference type="PANTHER" id="PTHR11839:SF18">
    <property type="entry name" value="NUDIX HYDROLASE DOMAIN-CONTAINING PROTEIN"/>
    <property type="match status" value="1"/>
</dbReference>
<dbReference type="GO" id="GO:0006753">
    <property type="term" value="P:nucleoside phosphate metabolic process"/>
    <property type="evidence" value="ECO:0007669"/>
    <property type="project" value="TreeGrafter"/>
</dbReference>
<gene>
    <name evidence="4" type="ORF">MHA01_10790</name>
</gene>
<dbReference type="OrthoDB" id="369191at2"/>
<dbReference type="GO" id="GO:0016787">
    <property type="term" value="F:hydrolase activity"/>
    <property type="evidence" value="ECO:0007669"/>
    <property type="project" value="UniProtKB-KW"/>
</dbReference>
<comment type="cofactor">
    <cofactor evidence="1">
        <name>Mg(2+)</name>
        <dbReference type="ChEBI" id="CHEBI:18420"/>
    </cofactor>
</comment>
<dbReference type="GO" id="GO:0019693">
    <property type="term" value="P:ribose phosphate metabolic process"/>
    <property type="evidence" value="ECO:0007669"/>
    <property type="project" value="TreeGrafter"/>
</dbReference>
<sequence>MALTNKIPDTSGRKYIALDKPEAVVVLAKMGGFLLFIEQYRPPVESFVMQLPGGGAEPHEALADAARREFTEETGYTCGQVNYLGDMLPAPWRSNDRTHLFFTDDVQDWQEQQLEDHETIQVYLLPLSECVERVTNNTFTDGELNTAIFRSWLHGYLEL</sequence>
<dbReference type="InterPro" id="IPR000086">
    <property type="entry name" value="NUDIX_hydrolase_dom"/>
</dbReference>
<protein>
    <submittedName>
        <fullName evidence="4">ADP-ribose pyrophosphatase</fullName>
    </submittedName>
</protein>
<dbReference type="Proteomes" id="UP000321051">
    <property type="component" value="Unassembled WGS sequence"/>
</dbReference>
<dbReference type="Pfam" id="PF00293">
    <property type="entry name" value="NUDIX"/>
    <property type="match status" value="1"/>
</dbReference>
<dbReference type="EMBL" id="BJUN01000005">
    <property type="protein sequence ID" value="GEK58174.1"/>
    <property type="molecule type" value="Genomic_DNA"/>
</dbReference>
<accession>A0A510Y4D3</accession>
<keyword evidence="2" id="KW-0378">Hydrolase</keyword>
<evidence type="ECO:0000256" key="2">
    <source>
        <dbReference type="ARBA" id="ARBA00022801"/>
    </source>
</evidence>
<dbReference type="PROSITE" id="PS00893">
    <property type="entry name" value="NUDIX_BOX"/>
    <property type="match status" value="1"/>
</dbReference>
<name>A0A510Y4D3_MARHA</name>
<dbReference type="InterPro" id="IPR020084">
    <property type="entry name" value="NUDIX_hydrolase_CS"/>
</dbReference>
<keyword evidence="5" id="KW-1185">Reference proteome</keyword>
<feature type="domain" description="Nudix hydrolase" evidence="3">
    <location>
        <begin position="17"/>
        <end position="147"/>
    </location>
</feature>
<evidence type="ECO:0000313" key="5">
    <source>
        <dbReference type="Proteomes" id="UP000321051"/>
    </source>
</evidence>
<organism evidence="4 5">
    <name type="scientific">Marinococcus halophilus</name>
    <dbReference type="NCBI Taxonomy" id="1371"/>
    <lineage>
        <taxon>Bacteria</taxon>
        <taxon>Bacillati</taxon>
        <taxon>Bacillota</taxon>
        <taxon>Bacilli</taxon>
        <taxon>Bacillales</taxon>
        <taxon>Bacillaceae</taxon>
        <taxon>Marinococcus</taxon>
    </lineage>
</organism>
<dbReference type="InterPro" id="IPR015797">
    <property type="entry name" value="NUDIX_hydrolase-like_dom_sf"/>
</dbReference>
<dbReference type="PANTHER" id="PTHR11839">
    <property type="entry name" value="UDP/ADP-SUGAR PYROPHOSPHATASE"/>
    <property type="match status" value="1"/>
</dbReference>